<sequence length="92" mass="10121">MPETVLFKSESVRSREEIAEYLHSVADSLAAGGEVTLSSATESVAIDPPERAEFEVKVEREGHPDNPEKSIELEIEWHEGAEGDADGDLRIE</sequence>
<evidence type="ECO:0000259" key="1">
    <source>
        <dbReference type="Pfam" id="PF20068"/>
    </source>
</evidence>
<dbReference type="NCBIfam" id="TIGR04354">
    <property type="entry name" value="amphi-Trp"/>
    <property type="match status" value="1"/>
</dbReference>
<dbReference type="Proteomes" id="UP001597139">
    <property type="component" value="Unassembled WGS sequence"/>
</dbReference>
<proteinExistence type="predicted"/>
<dbReference type="RefSeq" id="WP_267646014.1">
    <property type="nucleotide sequence ID" value="NZ_JANHGR010000001.1"/>
</dbReference>
<dbReference type="InterPro" id="IPR027598">
    <property type="entry name" value="Amphi-Trp_dom"/>
</dbReference>
<dbReference type="EMBL" id="JBHUCZ010000001">
    <property type="protein sequence ID" value="MFD1566721.1"/>
    <property type="molecule type" value="Genomic_DNA"/>
</dbReference>
<dbReference type="Pfam" id="PF20068">
    <property type="entry name" value="Amphi-Trp"/>
    <property type="match status" value="1"/>
</dbReference>
<dbReference type="AlphaFoldDB" id="A0ABD6BNY3"/>
<feature type="domain" description="Amphi-Trp" evidence="1">
    <location>
        <begin position="1"/>
        <end position="92"/>
    </location>
</feature>
<organism evidence="2 3">
    <name type="scientific">Halolamina litorea</name>
    <dbReference type="NCBI Taxonomy" id="1515593"/>
    <lineage>
        <taxon>Archaea</taxon>
        <taxon>Methanobacteriati</taxon>
        <taxon>Methanobacteriota</taxon>
        <taxon>Stenosarchaea group</taxon>
        <taxon>Halobacteria</taxon>
        <taxon>Halobacteriales</taxon>
        <taxon>Haloferacaceae</taxon>
    </lineage>
</organism>
<name>A0ABD6BNY3_9EURY</name>
<keyword evidence="3" id="KW-1185">Reference proteome</keyword>
<gene>
    <name evidence="2" type="ORF">ACFSAU_04385</name>
</gene>
<accession>A0ABD6BNY3</accession>
<comment type="caution">
    <text evidence="2">The sequence shown here is derived from an EMBL/GenBank/DDBJ whole genome shotgun (WGS) entry which is preliminary data.</text>
</comment>
<protein>
    <submittedName>
        <fullName evidence="2">Amphi-Trp domain-containing protein</fullName>
    </submittedName>
</protein>
<evidence type="ECO:0000313" key="2">
    <source>
        <dbReference type="EMBL" id="MFD1566721.1"/>
    </source>
</evidence>
<evidence type="ECO:0000313" key="3">
    <source>
        <dbReference type="Proteomes" id="UP001597139"/>
    </source>
</evidence>
<reference evidence="2 3" key="1">
    <citation type="journal article" date="2019" name="Int. J. Syst. Evol. Microbiol.">
        <title>The Global Catalogue of Microorganisms (GCM) 10K type strain sequencing project: providing services to taxonomists for standard genome sequencing and annotation.</title>
        <authorList>
            <consortium name="The Broad Institute Genomics Platform"/>
            <consortium name="The Broad Institute Genome Sequencing Center for Infectious Disease"/>
            <person name="Wu L."/>
            <person name="Ma J."/>
        </authorList>
    </citation>
    <scope>NUCLEOTIDE SEQUENCE [LARGE SCALE GENOMIC DNA]</scope>
    <source>
        <strain evidence="2 3">CGMCC 1.12859</strain>
    </source>
</reference>